<sequence>MILLGLTLVILHVHGVVSETFSNQYFCPDYHPQRTLDLDQLMGSWYIIEIIHHKQDERMVHGSITLRVCPQIYIGRESRSDLRLIWKEPSATFYYKIRLDNMNNPGSWVSSGPHNESSTASSYFTHFTGTIQVMKAVGNHMALTFCTTQNDRSLFSVLLAREKRLTKLEVRGVNNMLQRRGLEPLLTKYTCGGCRNNILVLRLTGKIVTWHRIIGANISLKDISGDIGSQQSSQQ</sequence>
<reference evidence="2 3" key="1">
    <citation type="submission" date="2023-10" db="EMBL/GenBank/DDBJ databases">
        <title>Genomes of two closely related lineages of the louse Polyplax serrata with different host specificities.</title>
        <authorList>
            <person name="Martinu J."/>
            <person name="Tarabai H."/>
            <person name="Stefka J."/>
            <person name="Hypsa V."/>
        </authorList>
    </citation>
    <scope>NUCLEOTIDE SEQUENCE [LARGE SCALE GENOMIC DNA]</scope>
    <source>
        <strain evidence="2">HR10_N</strain>
    </source>
</reference>
<feature type="chain" id="PRO_5042982485" evidence="1">
    <location>
        <begin position="19"/>
        <end position="235"/>
    </location>
</feature>
<dbReference type="EMBL" id="JAWJWE010000001">
    <property type="protein sequence ID" value="KAK6644847.1"/>
    <property type="molecule type" value="Genomic_DNA"/>
</dbReference>
<dbReference type="Proteomes" id="UP001372834">
    <property type="component" value="Unassembled WGS sequence"/>
</dbReference>
<gene>
    <name evidence="2" type="ORF">RUM43_001120</name>
</gene>
<keyword evidence="1" id="KW-0732">Signal</keyword>
<proteinExistence type="predicted"/>
<organism evidence="2 3">
    <name type="scientific">Polyplax serrata</name>
    <name type="common">Common mouse louse</name>
    <dbReference type="NCBI Taxonomy" id="468196"/>
    <lineage>
        <taxon>Eukaryota</taxon>
        <taxon>Metazoa</taxon>
        <taxon>Ecdysozoa</taxon>
        <taxon>Arthropoda</taxon>
        <taxon>Hexapoda</taxon>
        <taxon>Insecta</taxon>
        <taxon>Pterygota</taxon>
        <taxon>Neoptera</taxon>
        <taxon>Paraneoptera</taxon>
        <taxon>Psocodea</taxon>
        <taxon>Troctomorpha</taxon>
        <taxon>Phthiraptera</taxon>
        <taxon>Anoplura</taxon>
        <taxon>Polyplacidae</taxon>
        <taxon>Polyplax</taxon>
    </lineage>
</organism>
<evidence type="ECO:0000256" key="1">
    <source>
        <dbReference type="SAM" id="SignalP"/>
    </source>
</evidence>
<dbReference type="SUPFAM" id="SSF50814">
    <property type="entry name" value="Lipocalins"/>
    <property type="match status" value="1"/>
</dbReference>
<dbReference type="Gene3D" id="2.40.128.20">
    <property type="match status" value="1"/>
</dbReference>
<evidence type="ECO:0000313" key="3">
    <source>
        <dbReference type="Proteomes" id="UP001372834"/>
    </source>
</evidence>
<protein>
    <submittedName>
        <fullName evidence="2">Uncharacterized protein</fullName>
    </submittedName>
</protein>
<name>A0AAN8XTC6_POLSC</name>
<dbReference type="InterPro" id="IPR012674">
    <property type="entry name" value="Calycin"/>
</dbReference>
<dbReference type="AlphaFoldDB" id="A0AAN8XTC6"/>
<evidence type="ECO:0000313" key="2">
    <source>
        <dbReference type="EMBL" id="KAK6644847.1"/>
    </source>
</evidence>
<feature type="signal peptide" evidence="1">
    <location>
        <begin position="1"/>
        <end position="18"/>
    </location>
</feature>
<comment type="caution">
    <text evidence="2">The sequence shown here is derived from an EMBL/GenBank/DDBJ whole genome shotgun (WGS) entry which is preliminary data.</text>
</comment>
<accession>A0AAN8XTC6</accession>